<dbReference type="Pfam" id="PF13511">
    <property type="entry name" value="DUF4124"/>
    <property type="match status" value="1"/>
</dbReference>
<evidence type="ECO:0000259" key="2">
    <source>
        <dbReference type="Pfam" id="PF13511"/>
    </source>
</evidence>
<evidence type="ECO:0000313" key="4">
    <source>
        <dbReference type="EMBL" id="CAA0086580.1"/>
    </source>
</evidence>
<dbReference type="Proteomes" id="UP000435877">
    <property type="component" value="Unassembled WGS sequence"/>
</dbReference>
<organism evidence="3 5">
    <name type="scientific">Zhongshania aliphaticivorans</name>
    <dbReference type="NCBI Taxonomy" id="1470434"/>
    <lineage>
        <taxon>Bacteria</taxon>
        <taxon>Pseudomonadati</taxon>
        <taxon>Pseudomonadota</taxon>
        <taxon>Gammaproteobacteria</taxon>
        <taxon>Cellvibrionales</taxon>
        <taxon>Spongiibacteraceae</taxon>
        <taxon>Zhongshania</taxon>
    </lineage>
</organism>
<feature type="compositionally biased region" description="Polar residues" evidence="1">
    <location>
        <begin position="41"/>
        <end position="55"/>
    </location>
</feature>
<evidence type="ECO:0000313" key="3">
    <source>
        <dbReference type="EMBL" id="CAA0078658.1"/>
    </source>
</evidence>
<dbReference type="Proteomes" id="UP000439591">
    <property type="component" value="Unassembled WGS sequence"/>
</dbReference>
<proteinExistence type="predicted"/>
<accession>A0A5S9MTC4</accession>
<protein>
    <recommendedName>
        <fullName evidence="2">DUF4124 domain-containing protein</fullName>
    </recommendedName>
</protein>
<dbReference type="Gene3D" id="2.60.40.10">
    <property type="entry name" value="Immunoglobulins"/>
    <property type="match status" value="1"/>
</dbReference>
<feature type="domain" description="DUF4124" evidence="2">
    <location>
        <begin position="12"/>
        <end position="54"/>
    </location>
</feature>
<reference evidence="5 6" key="1">
    <citation type="submission" date="2019-11" db="EMBL/GenBank/DDBJ databases">
        <authorList>
            <person name="Holert J."/>
        </authorList>
    </citation>
    <scope>NUCLEOTIDE SEQUENCE [LARGE SCALE GENOMIC DNA]</scope>
    <source>
        <strain evidence="4">BC3_2A</strain>
        <strain evidence="3">SB11_1A</strain>
    </source>
</reference>
<gene>
    <name evidence="3" type="ORF">IHBHHGIJ_00020</name>
    <name evidence="4" type="ORF">KFEGEMFD_01128</name>
</gene>
<dbReference type="RefSeq" id="WP_159266751.1">
    <property type="nucleotide sequence ID" value="NZ_CACSIK010000001.1"/>
</dbReference>
<sequence>MRGLLLLSLTITLSTTTAHTEIYRYIDEQGNTVYSDKASENSETLSLPAINTTPSLDIKKSKPKQKPNKNLTADDNRVRIRSPQNNAIIANGLTATTVEVSTDEPLQQDQKIRISVDGNTTITDTTTRLSIPQLPRGPHQITATIINAEGKIVSSDQINVMVYRPTN</sequence>
<dbReference type="OrthoDB" id="6366673at2"/>
<evidence type="ECO:0000256" key="1">
    <source>
        <dbReference type="SAM" id="MobiDB-lite"/>
    </source>
</evidence>
<evidence type="ECO:0000313" key="5">
    <source>
        <dbReference type="Proteomes" id="UP000435877"/>
    </source>
</evidence>
<dbReference type="EMBL" id="CACSIM010000001">
    <property type="protein sequence ID" value="CAA0086580.1"/>
    <property type="molecule type" value="Genomic_DNA"/>
</dbReference>
<dbReference type="InterPro" id="IPR013783">
    <property type="entry name" value="Ig-like_fold"/>
</dbReference>
<dbReference type="AlphaFoldDB" id="A0A5S9MTC4"/>
<feature type="region of interest" description="Disordered" evidence="1">
    <location>
        <begin position="40"/>
        <end position="73"/>
    </location>
</feature>
<evidence type="ECO:0000313" key="6">
    <source>
        <dbReference type="Proteomes" id="UP000439591"/>
    </source>
</evidence>
<keyword evidence="5" id="KW-1185">Reference proteome</keyword>
<dbReference type="EMBL" id="CACSIK010000001">
    <property type="protein sequence ID" value="CAA0078658.1"/>
    <property type="molecule type" value="Genomic_DNA"/>
</dbReference>
<name>A0A5S9MTC4_9GAMM</name>
<dbReference type="InterPro" id="IPR025392">
    <property type="entry name" value="DUF4124"/>
</dbReference>